<dbReference type="InterPro" id="IPR004860">
    <property type="entry name" value="LAGLIDADG_dom"/>
</dbReference>
<dbReference type="EMBL" id="MHOH01000019">
    <property type="protein sequence ID" value="OGZ60516.1"/>
    <property type="molecule type" value="Genomic_DNA"/>
</dbReference>
<dbReference type="InterPro" id="IPR027434">
    <property type="entry name" value="Homing_endonucl"/>
</dbReference>
<dbReference type="PANTHER" id="PTHR36181:SF4">
    <property type="entry name" value="LAGLIDADG ENDONUCLEASE"/>
    <property type="match status" value="1"/>
</dbReference>
<evidence type="ECO:0000313" key="2">
    <source>
        <dbReference type="EMBL" id="OGZ60516.1"/>
    </source>
</evidence>
<protein>
    <recommendedName>
        <fullName evidence="1">Homing endonuclease LAGLIDADG domain-containing protein</fullName>
    </recommendedName>
</protein>
<sequence>MNQNLSSTDKAYLAGLLDGDGSIYVRAKPNSTYRYGFQIASYIVFFQSSKNKKDFAKIFSSLGLGIMRERKDGILEYTINRKDSIAILLEYIKPFLILKKKQANLLEIILERKERVENQKDFQKLLNLVDTFRNLNYSKKRKRHTLTP</sequence>
<reference evidence="2 3" key="1">
    <citation type="journal article" date="2016" name="Nat. Commun.">
        <title>Thousands of microbial genomes shed light on interconnected biogeochemical processes in an aquifer system.</title>
        <authorList>
            <person name="Anantharaman K."/>
            <person name="Brown C.T."/>
            <person name="Hug L.A."/>
            <person name="Sharon I."/>
            <person name="Castelle C.J."/>
            <person name="Probst A.J."/>
            <person name="Thomas B.C."/>
            <person name="Singh A."/>
            <person name="Wilkins M.J."/>
            <person name="Karaoz U."/>
            <person name="Brodie E.L."/>
            <person name="Williams K.H."/>
            <person name="Hubbard S.S."/>
            <person name="Banfield J.F."/>
        </authorList>
    </citation>
    <scope>NUCLEOTIDE SEQUENCE [LARGE SCALE GENOMIC DNA]</scope>
</reference>
<dbReference type="SUPFAM" id="SSF55608">
    <property type="entry name" value="Homing endonucleases"/>
    <property type="match status" value="1"/>
</dbReference>
<gene>
    <name evidence="2" type="ORF">A2919_01160</name>
</gene>
<dbReference type="Pfam" id="PF00961">
    <property type="entry name" value="LAGLIDADG_1"/>
    <property type="match status" value="1"/>
</dbReference>
<accession>A0A1G2HDE9</accession>
<proteinExistence type="predicted"/>
<dbReference type="GO" id="GO:0004519">
    <property type="term" value="F:endonuclease activity"/>
    <property type="evidence" value="ECO:0007669"/>
    <property type="project" value="InterPro"/>
</dbReference>
<evidence type="ECO:0000259" key="1">
    <source>
        <dbReference type="Pfam" id="PF00961"/>
    </source>
</evidence>
<name>A0A1G2HDE9_9BACT</name>
<organism evidence="2 3">
    <name type="scientific">Candidatus Spechtbacteria bacterium RIFCSPLOWO2_01_FULL_43_12</name>
    <dbReference type="NCBI Taxonomy" id="1802162"/>
    <lineage>
        <taxon>Bacteria</taxon>
        <taxon>Candidatus Spechtiibacteriota</taxon>
    </lineage>
</organism>
<dbReference type="AlphaFoldDB" id="A0A1G2HDE9"/>
<dbReference type="PANTHER" id="PTHR36181">
    <property type="entry name" value="INTRON-ENCODED ENDONUCLEASE AI3-RELATED"/>
    <property type="match status" value="1"/>
</dbReference>
<dbReference type="InterPro" id="IPR051289">
    <property type="entry name" value="LAGLIDADG_Endonuclease"/>
</dbReference>
<dbReference type="Gene3D" id="3.10.28.10">
    <property type="entry name" value="Homing endonucleases"/>
    <property type="match status" value="1"/>
</dbReference>
<feature type="domain" description="Homing endonuclease LAGLIDADG" evidence="1">
    <location>
        <begin position="13"/>
        <end position="107"/>
    </location>
</feature>
<evidence type="ECO:0000313" key="3">
    <source>
        <dbReference type="Proteomes" id="UP000178835"/>
    </source>
</evidence>
<comment type="caution">
    <text evidence="2">The sequence shown here is derived from an EMBL/GenBank/DDBJ whole genome shotgun (WGS) entry which is preliminary data.</text>
</comment>
<dbReference type="Proteomes" id="UP000178835">
    <property type="component" value="Unassembled WGS sequence"/>
</dbReference>